<evidence type="ECO:0000313" key="3">
    <source>
        <dbReference type="Proteomes" id="UP000466906"/>
    </source>
</evidence>
<keyword evidence="2" id="KW-0614">Plasmid</keyword>
<gene>
    <name evidence="2" type="ORF">MALV_55240</name>
</gene>
<feature type="compositionally biased region" description="Polar residues" evidence="1">
    <location>
        <begin position="46"/>
        <end position="58"/>
    </location>
</feature>
<reference evidence="2 3" key="1">
    <citation type="journal article" date="2019" name="Emerg. Microbes Infect.">
        <title>Comprehensive subspecies identification of 175 nontuberculous mycobacteria species based on 7547 genomic profiles.</title>
        <authorList>
            <person name="Matsumoto Y."/>
            <person name="Kinjo T."/>
            <person name="Motooka D."/>
            <person name="Nabeya D."/>
            <person name="Jung N."/>
            <person name="Uechi K."/>
            <person name="Horii T."/>
            <person name="Iida T."/>
            <person name="Fujita J."/>
            <person name="Nakamura S."/>
        </authorList>
    </citation>
    <scope>NUCLEOTIDE SEQUENCE [LARGE SCALE GENOMIC DNA]</scope>
    <source>
        <strain evidence="2 3">JCM 12272</strain>
        <plasmid evidence="2">pJCM12272</plasmid>
    </source>
</reference>
<geneLocation type="plasmid" evidence="2 3">
    <name>pJCM12272</name>
</geneLocation>
<name>A0A6N4V109_9MYCO</name>
<protein>
    <submittedName>
        <fullName evidence="2">Uncharacterized protein</fullName>
    </submittedName>
</protein>
<dbReference type="EMBL" id="AP022566">
    <property type="protein sequence ID" value="BBX30399.1"/>
    <property type="molecule type" value="Genomic_DNA"/>
</dbReference>
<sequence>MSEQVERVVAYLWHEAGLAQFDEDVAARWRAIHKATRPRSAPTDPVSPSTTAQAAGTTVSAISDRDTVLLLGVHRVVATDDGALGPSPLPSYLERDFDLELRRRVNKLAEAGAGGAIVLVGNSATGKTRAAWEAVKACLPDWRIWSDLASGSCAAEIETAVHEERLAEKTIIWLDDLHHYLEPTDEGPRLAEVLAEALTMPGPRLLLGTIWPEPYARLTDGTTRAGHAVRKLLQYNEIRVPDSFSDVDLALPGNVELLDHDERLQHAVRRSRGDGFLTQTLAGVPEIVRRLKLVDPTEQAVLWAITDAHRLSERWRHVPDTFLKNAAYAYLPPATARLSAPRWDQKFRRAMEDLTQEAHGLDGLLLAHSRRDANDAEGYELNDVIEQRLRRERAPHYLPPERFWTAATQTSDLSPAVRADLADAARTRGLNAQSAQILAPAVLSGDPEAVMRIGRLYAESGNGEAALSAGQQAVEGGHLSAAYEVALALCTDGEWRKAERIAERLPWTEPWTFQTRTVYGDLTRAAAKEAAWDDAERLAEIEMRCRDEEQKQMPEHHRSTTLICLLGAEDLARRLREAGQYERGVRMSLTAARHQAPQDAFAMTMAMADSGDWDAAEKLATTLADDYGYANAFQFLAERRIQEGNADEAMRLAVKAKCLGTRIRVGIHAARGEWAPVLQIIESELELPGPPSGWVEIIEAAYHFLVAQRWDELRQLASRFDTAHTAYWSATNPPPEDLFVPPSHTLADIAAEAARYQMGEAAKYFAAAAEEVGQGIDAFGGMARAYAGVGDWEQAERCAEIVNDRGDEKIWADLAARTAQIGDVTRAEHFAERGAQRGDHGAAFGIAACELGRQANWPEAIRLGIRSSAEGHEWRLEQVLAMRNGLNG</sequence>
<proteinExistence type="predicted"/>
<dbReference type="SUPFAM" id="SSF81901">
    <property type="entry name" value="HCP-like"/>
    <property type="match status" value="1"/>
</dbReference>
<dbReference type="Proteomes" id="UP000466906">
    <property type="component" value="Plasmid pJCM12272"/>
</dbReference>
<evidence type="ECO:0000256" key="1">
    <source>
        <dbReference type="SAM" id="MobiDB-lite"/>
    </source>
</evidence>
<organism evidence="2 3">
    <name type="scientific">Mycolicibacterium alvei</name>
    <dbReference type="NCBI Taxonomy" id="67081"/>
    <lineage>
        <taxon>Bacteria</taxon>
        <taxon>Bacillati</taxon>
        <taxon>Actinomycetota</taxon>
        <taxon>Actinomycetes</taxon>
        <taxon>Mycobacteriales</taxon>
        <taxon>Mycobacteriaceae</taxon>
        <taxon>Mycolicibacterium</taxon>
    </lineage>
</organism>
<dbReference type="AlphaFoldDB" id="A0A6N4V109"/>
<keyword evidence="3" id="KW-1185">Reference proteome</keyword>
<accession>A0A6N4V109</accession>
<dbReference type="KEGG" id="malv:MALV_55240"/>
<feature type="region of interest" description="Disordered" evidence="1">
    <location>
        <begin position="36"/>
        <end position="58"/>
    </location>
</feature>
<evidence type="ECO:0000313" key="2">
    <source>
        <dbReference type="EMBL" id="BBX30399.1"/>
    </source>
</evidence>